<reference evidence="2" key="1">
    <citation type="submission" date="2017-02" db="EMBL/GenBank/DDBJ databases">
        <authorList>
            <person name="Varghese N."/>
            <person name="Submissions S."/>
        </authorList>
    </citation>
    <scope>NUCLEOTIDE SEQUENCE [LARGE SCALE GENOMIC DNA]</scope>
    <source>
        <strain evidence="2">DSM 22720</strain>
    </source>
</reference>
<dbReference type="EMBL" id="FUXU01000085">
    <property type="protein sequence ID" value="SKA66195.1"/>
    <property type="molecule type" value="Genomic_DNA"/>
</dbReference>
<protein>
    <submittedName>
        <fullName evidence="1">Uncharacterized protein</fullName>
    </submittedName>
</protein>
<accession>A0A1T4VMS7</accession>
<keyword evidence="2" id="KW-1185">Reference proteome</keyword>
<organism evidence="1 2">
    <name type="scientific">Enterovibrio nigricans DSM 22720</name>
    <dbReference type="NCBI Taxonomy" id="1121868"/>
    <lineage>
        <taxon>Bacteria</taxon>
        <taxon>Pseudomonadati</taxon>
        <taxon>Pseudomonadota</taxon>
        <taxon>Gammaproteobacteria</taxon>
        <taxon>Vibrionales</taxon>
        <taxon>Vibrionaceae</taxon>
        <taxon>Enterovibrio</taxon>
    </lineage>
</organism>
<evidence type="ECO:0000313" key="1">
    <source>
        <dbReference type="EMBL" id="SKA66195.1"/>
    </source>
</evidence>
<sequence>MWPLPDNEPLDRLPGCLPFPCGEGNGDSPPLKKPLVAVLRYTLVNGQSLSAGDGGLPNTNSTAELANLPNVFLLNGLDTNGPEGDSLTLDRIQSLKVFAEYDTFQSHASGYYNYLRTTKGFSANDYIYTAAGVGKRSIAELSTPPEVDNIPMITAAVGALLPDPSKPRKGSIHYIQGEKDTTDGTAPQTWKSAVVNLIENTMRKQMRNDVGISDIDVFVTQLGFVA</sequence>
<name>A0A1T4VMS7_9GAMM</name>
<dbReference type="RefSeq" id="WP_078754192.1">
    <property type="nucleotide sequence ID" value="NZ_FUXU01000085.1"/>
</dbReference>
<gene>
    <name evidence="1" type="ORF">SAMN02745132_04075</name>
</gene>
<evidence type="ECO:0000313" key="2">
    <source>
        <dbReference type="Proteomes" id="UP000190162"/>
    </source>
</evidence>
<proteinExistence type="predicted"/>
<dbReference type="AlphaFoldDB" id="A0A1T4VMS7"/>
<dbReference type="Proteomes" id="UP000190162">
    <property type="component" value="Unassembled WGS sequence"/>
</dbReference>